<evidence type="ECO:0000256" key="5">
    <source>
        <dbReference type="ARBA" id="ARBA00022989"/>
    </source>
</evidence>
<evidence type="ECO:0000313" key="11">
    <source>
        <dbReference type="Proteomes" id="UP000320496"/>
    </source>
</evidence>
<keyword evidence="6 7" id="KW-0472">Membrane</keyword>
<feature type="transmembrane region" description="Helical" evidence="7">
    <location>
        <begin position="620"/>
        <end position="638"/>
    </location>
</feature>
<keyword evidence="4" id="KW-0201">Cytochrome c-type biogenesis</keyword>
<dbReference type="EMBL" id="CP036275">
    <property type="protein sequence ID" value="QDU40549.1"/>
    <property type="molecule type" value="Genomic_DNA"/>
</dbReference>
<dbReference type="GO" id="GO:0047134">
    <property type="term" value="F:protein-disulfide reductase [NAD(P)H] activity"/>
    <property type="evidence" value="ECO:0007669"/>
    <property type="project" value="UniProtKB-EC"/>
</dbReference>
<evidence type="ECO:0000256" key="7">
    <source>
        <dbReference type="SAM" id="Phobius"/>
    </source>
</evidence>
<evidence type="ECO:0000256" key="1">
    <source>
        <dbReference type="ARBA" id="ARBA00004651"/>
    </source>
</evidence>
<organism evidence="10 11">
    <name type="scientific">Maioricimonas rarisocia</name>
    <dbReference type="NCBI Taxonomy" id="2528026"/>
    <lineage>
        <taxon>Bacteria</taxon>
        <taxon>Pseudomonadati</taxon>
        <taxon>Planctomycetota</taxon>
        <taxon>Planctomycetia</taxon>
        <taxon>Planctomycetales</taxon>
        <taxon>Planctomycetaceae</taxon>
        <taxon>Maioricimonas</taxon>
    </lineage>
</organism>
<dbReference type="Gene3D" id="3.40.30.10">
    <property type="entry name" value="Glutaredoxin"/>
    <property type="match status" value="1"/>
</dbReference>
<keyword evidence="10" id="KW-0560">Oxidoreductase</keyword>
<evidence type="ECO:0000256" key="2">
    <source>
        <dbReference type="ARBA" id="ARBA00022475"/>
    </source>
</evidence>
<dbReference type="KEGG" id="mri:Mal4_49070"/>
<feature type="transmembrane region" description="Helical" evidence="7">
    <location>
        <begin position="555"/>
        <end position="578"/>
    </location>
</feature>
<dbReference type="GO" id="GO:0005886">
    <property type="term" value="C:plasma membrane"/>
    <property type="evidence" value="ECO:0007669"/>
    <property type="project" value="UniProtKB-SubCell"/>
</dbReference>
<evidence type="ECO:0000259" key="9">
    <source>
        <dbReference type="PROSITE" id="PS51352"/>
    </source>
</evidence>
<reference evidence="10 11" key="1">
    <citation type="submission" date="2019-02" db="EMBL/GenBank/DDBJ databases">
        <title>Deep-cultivation of Planctomycetes and their phenomic and genomic characterization uncovers novel biology.</title>
        <authorList>
            <person name="Wiegand S."/>
            <person name="Jogler M."/>
            <person name="Boedeker C."/>
            <person name="Pinto D."/>
            <person name="Vollmers J."/>
            <person name="Rivas-Marin E."/>
            <person name="Kohn T."/>
            <person name="Peeters S.H."/>
            <person name="Heuer A."/>
            <person name="Rast P."/>
            <person name="Oberbeckmann S."/>
            <person name="Bunk B."/>
            <person name="Jeske O."/>
            <person name="Meyerdierks A."/>
            <person name="Storesund J.E."/>
            <person name="Kallscheuer N."/>
            <person name="Luecker S."/>
            <person name="Lage O.M."/>
            <person name="Pohl T."/>
            <person name="Merkel B.J."/>
            <person name="Hornburger P."/>
            <person name="Mueller R.-W."/>
            <person name="Bruemmer F."/>
            <person name="Labrenz M."/>
            <person name="Spormann A.M."/>
            <person name="Op den Camp H."/>
            <person name="Overmann J."/>
            <person name="Amann R."/>
            <person name="Jetten M.S.M."/>
            <person name="Mascher T."/>
            <person name="Medema M.H."/>
            <person name="Devos D.P."/>
            <person name="Kaster A.-K."/>
            <person name="Ovreas L."/>
            <person name="Rohde M."/>
            <person name="Galperin M.Y."/>
            <person name="Jogler C."/>
        </authorList>
    </citation>
    <scope>NUCLEOTIDE SEQUENCE [LARGE SCALE GENOMIC DNA]</scope>
    <source>
        <strain evidence="10 11">Mal4</strain>
    </source>
</reference>
<proteinExistence type="predicted"/>
<dbReference type="InterPro" id="IPR028250">
    <property type="entry name" value="DsbDN"/>
</dbReference>
<dbReference type="InterPro" id="IPR036249">
    <property type="entry name" value="Thioredoxin-like_sf"/>
</dbReference>
<feature type="domain" description="Thioredoxin" evidence="9">
    <location>
        <begin position="669"/>
        <end position="813"/>
    </location>
</feature>
<keyword evidence="8" id="KW-0732">Signal</keyword>
<feature type="transmembrane region" description="Helical" evidence="7">
    <location>
        <begin position="480"/>
        <end position="500"/>
    </location>
</feature>
<dbReference type="AlphaFoldDB" id="A0A517ZDK0"/>
<dbReference type="InterPro" id="IPR013766">
    <property type="entry name" value="Thioredoxin_domain"/>
</dbReference>
<dbReference type="Pfam" id="PF13899">
    <property type="entry name" value="Thioredoxin_7"/>
    <property type="match status" value="1"/>
</dbReference>
<sequence length="828" mass="90607" precursor="true">MLHRAARYCTLLVALLVSSSASAQSLEDLLKGSDGLLAPPATQEEDPEVSVSLTPIAGEEQNLLLSVRVQLPEGAYTYSQNPSFLGHSAIDTGRIEGVEPIDTGFLPDHPPKKAYDEIFEQDIEKFTEEVTWYRRFRMLEGVAASDVVVAGEVRYQVCKNTCRQFKHPFEVTVAGEAVERPDVFATAAEAPASAQRSGLEFAFRMVPTRQVGGEPKPDPLSVQFELFPRDAKAGEIVTLAVTMDLEEGWNTYALEPTDDQFQNPTEIEILETENLEAASELTAMPAPELEESELGTANIHRGRVTWSRRFTVQEDAPYGLSALMIYQVCDEASRCLPPKDIEFALGSLQAAPPELAEPVVTPVLAAVSTPDAADAENSVAAPPAGGEREFRFDESDRPAGLGWNLVLAFLGGLILNIMPCVLPVLAIKVLSFVQQAGESRGRILLLNGTYAVGVMTVFLTLASLAVFLGYGWGQLFQYDGFNLVMACVVFAMGLSLLGVFEIPIPGMIGAAAGGDHREGLTGAFMTGIFATLLATPCSGPFMGTTLAWSVRQPALVVYLVWGMMGLGMASPYLLIGLYPRMVNWLPRPGMWMVRFKEFAGFVLMGTVIFLVNAIDEALIIPALIMMLGIALGLWMVGSLYDQTTPATRKWAVRVTACVLAAPILWYGWDLYDRAVVEKELRAANGNDSEQLVVHEDELPWQPFSTERLEQLLAEGTPTLVDFTADWCLICKQNEKFALNTEDTIQFVKENGVVTLYADYTDESPEIKRWLDVFQQNGVPLTVIFPAGRPEEPKVLRGPYSQSHLLSMLKDSVPQPAKTAMAPDSSTER</sequence>
<dbReference type="PANTHER" id="PTHR32234">
    <property type="entry name" value="THIOL:DISULFIDE INTERCHANGE PROTEIN DSBD"/>
    <property type="match status" value="1"/>
</dbReference>
<feature type="transmembrane region" description="Helical" evidence="7">
    <location>
        <begin position="520"/>
        <end position="543"/>
    </location>
</feature>
<feature type="transmembrane region" description="Helical" evidence="7">
    <location>
        <begin position="443"/>
        <end position="468"/>
    </location>
</feature>
<accession>A0A517ZDK0</accession>
<dbReference type="PROSITE" id="PS51352">
    <property type="entry name" value="THIOREDOXIN_2"/>
    <property type="match status" value="1"/>
</dbReference>
<dbReference type="CDD" id="cd02953">
    <property type="entry name" value="DsbDgamma"/>
    <property type="match status" value="1"/>
</dbReference>
<dbReference type="Pfam" id="PF11412">
    <property type="entry name" value="DsbD_N"/>
    <property type="match status" value="2"/>
</dbReference>
<dbReference type="Proteomes" id="UP000320496">
    <property type="component" value="Chromosome"/>
</dbReference>
<keyword evidence="5 7" id="KW-1133">Transmembrane helix</keyword>
<gene>
    <name evidence="10" type="primary">dsbD</name>
    <name evidence="10" type="ORF">Mal4_49070</name>
</gene>
<evidence type="ECO:0000256" key="8">
    <source>
        <dbReference type="SAM" id="SignalP"/>
    </source>
</evidence>
<dbReference type="PANTHER" id="PTHR32234:SF3">
    <property type="entry name" value="SUPPRESSION OF COPPER SENSITIVITY PROTEIN"/>
    <property type="match status" value="1"/>
</dbReference>
<dbReference type="Pfam" id="PF02683">
    <property type="entry name" value="DsbD_TM"/>
    <property type="match status" value="1"/>
</dbReference>
<dbReference type="GO" id="GO:0045454">
    <property type="term" value="P:cell redox homeostasis"/>
    <property type="evidence" value="ECO:0007669"/>
    <property type="project" value="TreeGrafter"/>
</dbReference>
<feature type="signal peptide" evidence="8">
    <location>
        <begin position="1"/>
        <end position="23"/>
    </location>
</feature>
<dbReference type="SUPFAM" id="SSF52833">
    <property type="entry name" value="Thioredoxin-like"/>
    <property type="match status" value="1"/>
</dbReference>
<dbReference type="InterPro" id="IPR003834">
    <property type="entry name" value="Cyt_c_assmbl_TM_dom"/>
</dbReference>
<protein>
    <submittedName>
        <fullName evidence="10">Thiol:disulfide interchange protein DsbD</fullName>
        <ecNumber evidence="10">1.8.1.8</ecNumber>
    </submittedName>
</protein>
<evidence type="ECO:0000256" key="4">
    <source>
        <dbReference type="ARBA" id="ARBA00022748"/>
    </source>
</evidence>
<dbReference type="RefSeq" id="WP_197443769.1">
    <property type="nucleotide sequence ID" value="NZ_CP036275.1"/>
</dbReference>
<feature type="transmembrane region" description="Helical" evidence="7">
    <location>
        <begin position="598"/>
        <end position="614"/>
    </location>
</feature>
<feature type="transmembrane region" description="Helical" evidence="7">
    <location>
        <begin position="401"/>
        <end position="431"/>
    </location>
</feature>
<comment type="subcellular location">
    <subcellularLocation>
        <location evidence="1">Cell membrane</location>
        <topology evidence="1">Multi-pass membrane protein</topology>
    </subcellularLocation>
</comment>
<evidence type="ECO:0000313" key="10">
    <source>
        <dbReference type="EMBL" id="QDU40549.1"/>
    </source>
</evidence>
<name>A0A517ZDK0_9PLAN</name>
<evidence type="ECO:0000256" key="3">
    <source>
        <dbReference type="ARBA" id="ARBA00022692"/>
    </source>
</evidence>
<dbReference type="InterPro" id="IPR035671">
    <property type="entry name" value="DsbD_gamma"/>
</dbReference>
<evidence type="ECO:0000256" key="6">
    <source>
        <dbReference type="ARBA" id="ARBA00023136"/>
    </source>
</evidence>
<feature type="transmembrane region" description="Helical" evidence="7">
    <location>
        <begin position="650"/>
        <end position="668"/>
    </location>
</feature>
<keyword evidence="11" id="KW-1185">Reference proteome</keyword>
<feature type="chain" id="PRO_5021982217" evidence="8">
    <location>
        <begin position="24"/>
        <end position="828"/>
    </location>
</feature>
<keyword evidence="2" id="KW-1003">Cell membrane</keyword>
<dbReference type="GO" id="GO:0017004">
    <property type="term" value="P:cytochrome complex assembly"/>
    <property type="evidence" value="ECO:0007669"/>
    <property type="project" value="UniProtKB-KW"/>
</dbReference>
<dbReference type="EC" id="1.8.1.8" evidence="10"/>
<keyword evidence="3 7" id="KW-0812">Transmembrane</keyword>